<dbReference type="InterPro" id="IPR014735">
    <property type="entry name" value="Transposase_Tn5-like_N"/>
</dbReference>
<dbReference type="eggNOG" id="COG3385">
    <property type="taxonomic scope" value="Bacteria"/>
</dbReference>
<organism evidence="3 4">
    <name type="scientific">Accumulibacter regalis</name>
    <dbReference type="NCBI Taxonomy" id="522306"/>
    <lineage>
        <taxon>Bacteria</taxon>
        <taxon>Pseudomonadati</taxon>
        <taxon>Pseudomonadota</taxon>
        <taxon>Betaproteobacteria</taxon>
        <taxon>Candidatus Accumulibacter</taxon>
    </lineage>
</organism>
<feature type="domain" description="Transposase Tn5-like N-terminal" evidence="2">
    <location>
        <begin position="1"/>
        <end position="60"/>
    </location>
</feature>
<dbReference type="AlphaFoldDB" id="A0A011PG01"/>
<gene>
    <name evidence="3" type="primary">tnpA</name>
    <name evidence="3" type="ORF">AW11_02956</name>
</gene>
<protein>
    <submittedName>
        <fullName evidence="3">Transposase for transposon Tn5</fullName>
        <ecNumber evidence="3">3.1.-.-</ecNumber>
    </submittedName>
</protein>
<comment type="caution">
    <text evidence="3">The sequence shown here is derived from an EMBL/GenBank/DDBJ whole genome shotgun (WGS) entry which is preliminary data.</text>
</comment>
<dbReference type="Pfam" id="PF14706">
    <property type="entry name" value="Tnp_DNA_bind"/>
    <property type="match status" value="1"/>
</dbReference>
<dbReference type="InterPro" id="IPR012337">
    <property type="entry name" value="RNaseH-like_sf"/>
</dbReference>
<keyword evidence="3" id="KW-0378">Hydrolase</keyword>
<dbReference type="PANTHER" id="PTHR37319:SF1">
    <property type="entry name" value="TRANSPOSASE TN5 DIMERISATION DOMAIN-CONTAINING PROTEIN"/>
    <property type="match status" value="1"/>
</dbReference>
<evidence type="ECO:0000259" key="1">
    <source>
        <dbReference type="Pfam" id="PF02281"/>
    </source>
</evidence>
<sequence length="442" mass="49967">MARWAEEELKGINLGDGRRDKRAIALLDTLSARPTASIPGACSDWSETMAAYRFFGNDDITWEAILTPHWSCSRTRIAQHKVVLMLQDTTELDFNGQRISGLGPLSYEAQRGLYVHPTYAVSVDREPLGVLDAWMWAREPKDADGRRPGIKESTRWIEGYERVAELATELPETRLVYVADRESDMIELMGRARELGQPADWLLRAQHDRALPDGQKLWPTVTSGEALGGITFTLPARHGQKARVVRQQLWARVVDLPHGKNQTIRATCVVAKEIDPPAGSRPVEWRLLTNRTAETLEEVAELIDWYRARWEIEILFHILKNACRIEALQLGTIKGLQRAIALYLMVSWRIAVLMRFGRTCPDLPADLFFHEDEWHAAYLLNKKKPPADLPTLNQVLRLVAMLGGFLARKGDGEPGVKTIWLGLQRVIDCAIGLQFMRQADPG</sequence>
<dbReference type="InterPro" id="IPR003201">
    <property type="entry name" value="Transposase_Tn5"/>
</dbReference>
<dbReference type="InterPro" id="IPR047768">
    <property type="entry name" value="Tn5p-like"/>
</dbReference>
<dbReference type="NCBIfam" id="NF033590">
    <property type="entry name" value="transpos_IS4_3"/>
    <property type="match status" value="1"/>
</dbReference>
<keyword evidence="4" id="KW-1185">Reference proteome</keyword>
<proteinExistence type="predicted"/>
<feature type="domain" description="Transposase Tn5 dimerisation" evidence="1">
    <location>
        <begin position="346"/>
        <end position="437"/>
    </location>
</feature>
<name>A0A011PG01_ACCRE</name>
<accession>A0A011PG01</accession>
<dbReference type="SUPFAM" id="SSF53098">
    <property type="entry name" value="Ribonuclease H-like"/>
    <property type="match status" value="1"/>
</dbReference>
<dbReference type="EMBL" id="JEMY01000043">
    <property type="protein sequence ID" value="EXI86506.1"/>
    <property type="molecule type" value="Genomic_DNA"/>
</dbReference>
<dbReference type="InterPro" id="IPR014737">
    <property type="entry name" value="Transposase_Tn5-like_C"/>
</dbReference>
<reference evidence="3" key="1">
    <citation type="submission" date="2014-02" db="EMBL/GenBank/DDBJ databases">
        <title>Expanding our view of genomic diversity in Candidatus Accumulibacter clades.</title>
        <authorList>
            <person name="Skennerton C.T."/>
            <person name="Barr J.J."/>
            <person name="Slater F.R."/>
            <person name="Bond P.L."/>
            <person name="Tyson G.W."/>
        </authorList>
    </citation>
    <scope>NUCLEOTIDE SEQUENCE [LARGE SCALE GENOMIC DNA]</scope>
</reference>
<dbReference type="PATRIC" id="fig|1454004.3.peg.3047"/>
<dbReference type="InterPro" id="IPR054836">
    <property type="entry name" value="Tn5_transposase"/>
</dbReference>
<evidence type="ECO:0000259" key="2">
    <source>
        <dbReference type="Pfam" id="PF14706"/>
    </source>
</evidence>
<dbReference type="Gene3D" id="3.90.350.10">
    <property type="entry name" value="Transposase Inhibitor Protein From Tn5, Chain A, domain 1"/>
    <property type="match status" value="1"/>
</dbReference>
<dbReference type="Gene3D" id="1.10.246.40">
    <property type="entry name" value="Tn5 transposase, domain 1"/>
    <property type="match status" value="1"/>
</dbReference>
<dbReference type="STRING" id="1454004.AW11_02956"/>
<dbReference type="Proteomes" id="UP000022141">
    <property type="component" value="Unassembled WGS sequence"/>
</dbReference>
<dbReference type="GO" id="GO:0016787">
    <property type="term" value="F:hydrolase activity"/>
    <property type="evidence" value="ECO:0007669"/>
    <property type="project" value="UniProtKB-KW"/>
</dbReference>
<dbReference type="InterPro" id="IPR038215">
    <property type="entry name" value="TN5-like_N_sf"/>
</dbReference>
<dbReference type="EC" id="3.1.-.-" evidence="3"/>
<dbReference type="PANTHER" id="PTHR37319">
    <property type="entry name" value="TRANSPOSASE"/>
    <property type="match status" value="1"/>
</dbReference>
<evidence type="ECO:0000313" key="3">
    <source>
        <dbReference type="EMBL" id="EXI86506.1"/>
    </source>
</evidence>
<dbReference type="Gene3D" id="1.10.740.10">
    <property type="entry name" value="Transferase Inhibitor Protein From Tn5, Chain"/>
    <property type="match status" value="1"/>
</dbReference>
<dbReference type="Pfam" id="PF02281">
    <property type="entry name" value="Dimer_Tnp_Tn5"/>
    <property type="match status" value="1"/>
</dbReference>
<evidence type="ECO:0000313" key="4">
    <source>
        <dbReference type="Proteomes" id="UP000022141"/>
    </source>
</evidence>